<dbReference type="CDD" id="cd00383">
    <property type="entry name" value="trans_reg_C"/>
    <property type="match status" value="1"/>
</dbReference>
<dbReference type="GO" id="GO:0006355">
    <property type="term" value="P:regulation of DNA-templated transcription"/>
    <property type="evidence" value="ECO:0007669"/>
    <property type="project" value="InterPro"/>
</dbReference>
<dbReference type="SUPFAM" id="SSF46894">
    <property type="entry name" value="C-terminal effector domain of the bipartite response regulators"/>
    <property type="match status" value="1"/>
</dbReference>
<accession>A0A1C4Z5F4</accession>
<evidence type="ECO:0000256" key="1">
    <source>
        <dbReference type="ARBA" id="ARBA00023125"/>
    </source>
</evidence>
<feature type="DNA-binding region" description="OmpR/PhoB-type" evidence="2">
    <location>
        <begin position="97"/>
        <end position="195"/>
    </location>
</feature>
<dbReference type="Gene3D" id="1.10.10.10">
    <property type="entry name" value="Winged helix-like DNA-binding domain superfamily/Winged helix DNA-binding domain"/>
    <property type="match status" value="1"/>
</dbReference>
<evidence type="ECO:0000313" key="5">
    <source>
        <dbReference type="Proteomes" id="UP000198224"/>
    </source>
</evidence>
<keyword evidence="5" id="KW-1185">Reference proteome</keyword>
<dbReference type="AlphaFoldDB" id="A0A1C4Z5F4"/>
<reference evidence="5" key="1">
    <citation type="submission" date="2016-06" db="EMBL/GenBank/DDBJ databases">
        <authorList>
            <person name="Varghese N."/>
            <person name="Submissions Spin"/>
        </authorList>
    </citation>
    <scope>NUCLEOTIDE SEQUENCE [LARGE SCALE GENOMIC DNA]</scope>
    <source>
        <strain evidence="5">DSM 45160</strain>
    </source>
</reference>
<dbReference type="InterPro" id="IPR001867">
    <property type="entry name" value="OmpR/PhoB-type_DNA-bd"/>
</dbReference>
<gene>
    <name evidence="4" type="ORF">GA0070612_5826</name>
</gene>
<dbReference type="SMART" id="SM00862">
    <property type="entry name" value="Trans_reg_C"/>
    <property type="match status" value="1"/>
</dbReference>
<organism evidence="4 5">
    <name type="scientific">Micromonospora chokoriensis</name>
    <dbReference type="NCBI Taxonomy" id="356851"/>
    <lineage>
        <taxon>Bacteria</taxon>
        <taxon>Bacillati</taxon>
        <taxon>Actinomycetota</taxon>
        <taxon>Actinomycetes</taxon>
        <taxon>Micromonosporales</taxon>
        <taxon>Micromonosporaceae</taxon>
        <taxon>Micromonospora</taxon>
    </lineage>
</organism>
<sequence>MVDDVSLVFCVSADVSVRERMVRRLDGLGTLVICTDLAELQAMIGPAVTNAPAPLLSSVAPSAAGHADAGPAAGVDPAATPHDAAVAPGTAAAAAAPGGSSLRGLEIDPLHHLVTWRGQPLPLTRLEHNLLTQLAVAPVRVWTYERLFESVWGCVYLGDSSVLHSAVKRLRQKLRAAGGTLRVHTVRGIGYRLSVD</sequence>
<protein>
    <submittedName>
        <fullName evidence="4">Transcriptional regulatory protein, C terminal</fullName>
    </submittedName>
</protein>
<feature type="domain" description="OmpR/PhoB-type" evidence="3">
    <location>
        <begin position="97"/>
        <end position="195"/>
    </location>
</feature>
<dbReference type="GO" id="GO:0003677">
    <property type="term" value="F:DNA binding"/>
    <property type="evidence" value="ECO:0007669"/>
    <property type="project" value="UniProtKB-UniRule"/>
</dbReference>
<keyword evidence="1 2" id="KW-0238">DNA-binding</keyword>
<evidence type="ECO:0000256" key="2">
    <source>
        <dbReference type="PROSITE-ProRule" id="PRU01091"/>
    </source>
</evidence>
<dbReference type="Pfam" id="PF00486">
    <property type="entry name" value="Trans_reg_C"/>
    <property type="match status" value="1"/>
</dbReference>
<proteinExistence type="predicted"/>
<dbReference type="InterPro" id="IPR016032">
    <property type="entry name" value="Sig_transdc_resp-reg_C-effctor"/>
</dbReference>
<dbReference type="EMBL" id="LT607409">
    <property type="protein sequence ID" value="SCF28208.1"/>
    <property type="molecule type" value="Genomic_DNA"/>
</dbReference>
<dbReference type="PROSITE" id="PS51755">
    <property type="entry name" value="OMPR_PHOB"/>
    <property type="match status" value="1"/>
</dbReference>
<dbReference type="GO" id="GO:0000160">
    <property type="term" value="P:phosphorelay signal transduction system"/>
    <property type="evidence" value="ECO:0007669"/>
    <property type="project" value="InterPro"/>
</dbReference>
<dbReference type="InterPro" id="IPR036388">
    <property type="entry name" value="WH-like_DNA-bd_sf"/>
</dbReference>
<evidence type="ECO:0000313" key="4">
    <source>
        <dbReference type="EMBL" id="SCF28208.1"/>
    </source>
</evidence>
<name>A0A1C4Z5F4_9ACTN</name>
<evidence type="ECO:0000259" key="3">
    <source>
        <dbReference type="PROSITE" id="PS51755"/>
    </source>
</evidence>
<dbReference type="Proteomes" id="UP000198224">
    <property type="component" value="Chromosome I"/>
</dbReference>